<keyword evidence="3" id="KW-1015">Disulfide bond</keyword>
<dbReference type="InterPro" id="IPR036179">
    <property type="entry name" value="Ig-like_dom_sf"/>
</dbReference>
<dbReference type="CTD" id="84824"/>
<organism evidence="8 9">
    <name type="scientific">Cavia porcellus</name>
    <name type="common">Guinea pig</name>
    <dbReference type="NCBI Taxonomy" id="10141"/>
    <lineage>
        <taxon>Eukaryota</taxon>
        <taxon>Metazoa</taxon>
        <taxon>Chordata</taxon>
        <taxon>Craniata</taxon>
        <taxon>Vertebrata</taxon>
        <taxon>Euteleostomi</taxon>
        <taxon>Mammalia</taxon>
        <taxon>Eutheria</taxon>
        <taxon>Euarchontoglires</taxon>
        <taxon>Glires</taxon>
        <taxon>Rodentia</taxon>
        <taxon>Hystricomorpha</taxon>
        <taxon>Caviidae</taxon>
        <taxon>Cavia</taxon>
    </lineage>
</organism>
<keyword evidence="9" id="KW-1185">Reference proteome</keyword>
<sequence>MKLGCGLTAWALYMFPVMLWAAQMLPGGCHAAPASFSGCPSSMPSSAAVLEIVQCEGSVSTKESSCHTSDDVTVTGTEDAGFQVKGYTFSEPFHLIVSYDWLILQGPAAPIFEGDPLVLRCRAWQDWPLTEVTFYRDGSALSPPGPNRDFSIPVVQKTDSGHYHCSGIFRSPGPGSPETASPITVTVQELFPAPVLRASPSAELQEGSPVTLNCQTKLTPQRSASRLLFSFYKDGKTVRSRALSSEFQIPTASVEHSGSYWCEAATEDSQVWKHSPQLEVRVQGPPSSPASPTSNPTSQKSAGPETSSTEPPRPVPPVAPPTSEPPVFSSPDPHLHYQMGILLKHMQDVRILLGHLVMELRDLSGRLKPETAKAPAK</sequence>
<feature type="signal peptide" evidence="6">
    <location>
        <begin position="1"/>
        <end position="31"/>
    </location>
</feature>
<protein>
    <submittedName>
        <fullName evidence="8">Fc receptor like A</fullName>
    </submittedName>
</protein>
<dbReference type="SMART" id="SM00408">
    <property type="entry name" value="IGc2"/>
    <property type="match status" value="2"/>
</dbReference>
<dbReference type="PANTHER" id="PTHR11481">
    <property type="entry name" value="IMMUNOGLOBULIN FC RECEPTOR"/>
    <property type="match status" value="1"/>
</dbReference>
<dbReference type="GO" id="GO:0005737">
    <property type="term" value="C:cytoplasm"/>
    <property type="evidence" value="ECO:0007669"/>
    <property type="project" value="Ensembl"/>
</dbReference>
<reference evidence="9" key="1">
    <citation type="journal article" date="2011" name="Nature">
        <title>A high-resolution map of human evolutionary constraint using 29 mammals.</title>
        <authorList>
            <person name="Lindblad-Toh K."/>
            <person name="Garber M."/>
            <person name="Zuk O."/>
            <person name="Lin M.F."/>
            <person name="Parker B.J."/>
            <person name="Washietl S."/>
            <person name="Kheradpour P."/>
            <person name="Ernst J."/>
            <person name="Jordan G."/>
            <person name="Mauceli E."/>
            <person name="Ward L.D."/>
            <person name="Lowe C.B."/>
            <person name="Holloway A.K."/>
            <person name="Clamp M."/>
            <person name="Gnerre S."/>
            <person name="Alfoldi J."/>
            <person name="Beal K."/>
            <person name="Chang J."/>
            <person name="Clawson H."/>
            <person name="Cuff J."/>
            <person name="Di Palma F."/>
            <person name="Fitzgerald S."/>
            <person name="Flicek P."/>
            <person name="Guttman M."/>
            <person name="Hubisz M.J."/>
            <person name="Jaffe D.B."/>
            <person name="Jungreis I."/>
            <person name="Kent W.J."/>
            <person name="Kostka D."/>
            <person name="Lara M."/>
            <person name="Martins A.L."/>
            <person name="Massingham T."/>
            <person name="Moltke I."/>
            <person name="Raney B.J."/>
            <person name="Rasmussen M.D."/>
            <person name="Robinson J."/>
            <person name="Stark A."/>
            <person name="Vilella A.J."/>
            <person name="Wen J."/>
            <person name="Xie X."/>
            <person name="Zody M.C."/>
            <person name="Baldwin J."/>
            <person name="Bloom T."/>
            <person name="Chin C.W."/>
            <person name="Heiman D."/>
            <person name="Nicol R."/>
            <person name="Nusbaum C."/>
            <person name="Young S."/>
            <person name="Wilkinson J."/>
            <person name="Worley K.C."/>
            <person name="Kovar C.L."/>
            <person name="Muzny D.M."/>
            <person name="Gibbs R.A."/>
            <person name="Cree A."/>
            <person name="Dihn H.H."/>
            <person name="Fowler G."/>
            <person name="Jhangiani S."/>
            <person name="Joshi V."/>
            <person name="Lee S."/>
            <person name="Lewis L.R."/>
            <person name="Nazareth L.V."/>
            <person name="Okwuonu G."/>
            <person name="Santibanez J."/>
            <person name="Warren W.C."/>
            <person name="Mardis E.R."/>
            <person name="Weinstock G.M."/>
            <person name="Wilson R.K."/>
            <person name="Delehaunty K."/>
            <person name="Dooling D."/>
            <person name="Fronik C."/>
            <person name="Fulton L."/>
            <person name="Fulton B."/>
            <person name="Graves T."/>
            <person name="Minx P."/>
            <person name="Sodergren E."/>
            <person name="Birney E."/>
            <person name="Margulies E.H."/>
            <person name="Herrero J."/>
            <person name="Green E.D."/>
            <person name="Haussler D."/>
            <person name="Siepel A."/>
            <person name="Goldman N."/>
            <person name="Pollard K.S."/>
            <person name="Pedersen J.S."/>
            <person name="Lander E.S."/>
            <person name="Kellis M."/>
        </authorList>
    </citation>
    <scope>NUCLEOTIDE SEQUENCE [LARGE SCALE GENOMIC DNA]</scope>
    <source>
        <strain evidence="9">2N</strain>
    </source>
</reference>
<dbReference type="SMART" id="SM00409">
    <property type="entry name" value="IG"/>
    <property type="match status" value="2"/>
</dbReference>
<dbReference type="Pfam" id="PF13895">
    <property type="entry name" value="Ig_2"/>
    <property type="match status" value="2"/>
</dbReference>
<dbReference type="VEuPathDB" id="HostDB:ENSCPOG00000008250"/>
<dbReference type="SUPFAM" id="SSF48726">
    <property type="entry name" value="Immunoglobulin"/>
    <property type="match status" value="2"/>
</dbReference>
<evidence type="ECO:0000256" key="2">
    <source>
        <dbReference type="ARBA" id="ARBA00022737"/>
    </source>
</evidence>
<evidence type="ECO:0000256" key="1">
    <source>
        <dbReference type="ARBA" id="ARBA00022729"/>
    </source>
</evidence>
<dbReference type="OrthoDB" id="8941709at2759"/>
<dbReference type="InterPro" id="IPR007110">
    <property type="entry name" value="Ig-like_dom"/>
</dbReference>
<reference evidence="8" key="2">
    <citation type="submission" date="2025-08" db="UniProtKB">
        <authorList>
            <consortium name="Ensembl"/>
        </authorList>
    </citation>
    <scope>IDENTIFICATION</scope>
    <source>
        <strain evidence="8">2N</strain>
    </source>
</reference>
<dbReference type="FunFam" id="2.60.40.10:FF:000217">
    <property type="entry name" value="High affinity immunoglobulin gamma Fc receptor I"/>
    <property type="match status" value="1"/>
</dbReference>
<dbReference type="Proteomes" id="UP000005447">
    <property type="component" value="Unassembled WGS sequence"/>
</dbReference>
<dbReference type="Ensembl" id="ENSCPOT00000038643.1">
    <property type="protein sequence ID" value="ENSCPOP00000023606.1"/>
    <property type="gene ID" value="ENSCPOG00000008250.4"/>
</dbReference>
<dbReference type="GeneID" id="100730064"/>
<accession>A0A286XDV7</accession>
<dbReference type="GO" id="GO:0007166">
    <property type="term" value="P:cell surface receptor signaling pathway"/>
    <property type="evidence" value="ECO:0007669"/>
    <property type="project" value="TreeGrafter"/>
</dbReference>
<dbReference type="FunCoup" id="A0A286XDV7">
    <property type="interactions" value="199"/>
</dbReference>
<proteinExistence type="predicted"/>
<dbReference type="InterPro" id="IPR050488">
    <property type="entry name" value="Ig_Fc_receptor"/>
</dbReference>
<feature type="domain" description="Ig-like" evidence="7">
    <location>
        <begin position="192"/>
        <end position="279"/>
    </location>
</feature>
<dbReference type="EMBL" id="AAKN02043140">
    <property type="status" value="NOT_ANNOTATED_CDS"/>
    <property type="molecule type" value="Genomic_DNA"/>
</dbReference>
<dbReference type="GeneTree" id="ENSGT01050000244808"/>
<feature type="region of interest" description="Disordered" evidence="5">
    <location>
        <begin position="279"/>
        <end position="332"/>
    </location>
</feature>
<feature type="compositionally biased region" description="Low complexity" evidence="5">
    <location>
        <begin position="290"/>
        <end position="310"/>
    </location>
</feature>
<dbReference type="OMA" id="HHQMGIL"/>
<dbReference type="FunFam" id="2.60.40.10:FF:000651">
    <property type="entry name" value="Fc receptor like 1"/>
    <property type="match status" value="1"/>
</dbReference>
<dbReference type="RefSeq" id="XP_013004701.1">
    <property type="nucleotide sequence ID" value="XM_013149247.3"/>
</dbReference>
<dbReference type="Gene3D" id="2.60.40.10">
    <property type="entry name" value="Immunoglobulins"/>
    <property type="match status" value="2"/>
</dbReference>
<dbReference type="Bgee" id="ENSCPOG00000008250">
    <property type="expression patterns" value="Expressed in endocrine gland and 1 other cell type or tissue"/>
</dbReference>
<keyword evidence="2" id="KW-0677">Repeat</keyword>
<evidence type="ECO:0000259" key="7">
    <source>
        <dbReference type="PROSITE" id="PS50835"/>
    </source>
</evidence>
<evidence type="ECO:0000256" key="5">
    <source>
        <dbReference type="SAM" id="MobiDB-lite"/>
    </source>
</evidence>
<dbReference type="PROSITE" id="PS50835">
    <property type="entry name" value="IG_LIKE"/>
    <property type="match status" value="2"/>
</dbReference>
<evidence type="ECO:0000256" key="3">
    <source>
        <dbReference type="ARBA" id="ARBA00023157"/>
    </source>
</evidence>
<feature type="chain" id="PRO_5011631318" evidence="6">
    <location>
        <begin position="32"/>
        <end position="377"/>
    </location>
</feature>
<evidence type="ECO:0000313" key="8">
    <source>
        <dbReference type="Ensembl" id="ENSCPOP00000023606.1"/>
    </source>
</evidence>
<name>A0A286XDV7_CAVPO</name>
<dbReference type="PANTHER" id="PTHR11481:SF71">
    <property type="entry name" value="FC RECEPTOR-LIKE A"/>
    <property type="match status" value="1"/>
</dbReference>
<feature type="compositionally biased region" description="Pro residues" evidence="5">
    <location>
        <begin position="311"/>
        <end position="324"/>
    </location>
</feature>
<dbReference type="InParanoid" id="A0A286XDV7"/>
<keyword evidence="4" id="KW-0393">Immunoglobulin domain</keyword>
<dbReference type="InterPro" id="IPR013783">
    <property type="entry name" value="Ig-like_fold"/>
</dbReference>
<feature type="domain" description="Ig-like" evidence="7">
    <location>
        <begin position="92"/>
        <end position="181"/>
    </location>
</feature>
<evidence type="ECO:0000256" key="6">
    <source>
        <dbReference type="SAM" id="SignalP"/>
    </source>
</evidence>
<evidence type="ECO:0000313" key="9">
    <source>
        <dbReference type="Proteomes" id="UP000005447"/>
    </source>
</evidence>
<dbReference type="KEGG" id="cpoc:100730064"/>
<evidence type="ECO:0000256" key="4">
    <source>
        <dbReference type="ARBA" id="ARBA00023319"/>
    </source>
</evidence>
<dbReference type="InterPro" id="IPR003599">
    <property type="entry name" value="Ig_sub"/>
</dbReference>
<dbReference type="AlphaFoldDB" id="A0A286XDV7"/>
<dbReference type="InterPro" id="IPR003598">
    <property type="entry name" value="Ig_sub2"/>
</dbReference>
<dbReference type="GO" id="GO:0009897">
    <property type="term" value="C:external side of plasma membrane"/>
    <property type="evidence" value="ECO:0007669"/>
    <property type="project" value="TreeGrafter"/>
</dbReference>
<dbReference type="GO" id="GO:0004888">
    <property type="term" value="F:transmembrane signaling receptor activity"/>
    <property type="evidence" value="ECO:0007669"/>
    <property type="project" value="TreeGrafter"/>
</dbReference>
<gene>
    <name evidence="8" type="primary">FCRLA</name>
</gene>
<reference evidence="8" key="3">
    <citation type="submission" date="2025-09" db="UniProtKB">
        <authorList>
            <consortium name="Ensembl"/>
        </authorList>
    </citation>
    <scope>IDENTIFICATION</scope>
    <source>
        <strain evidence="8">2N</strain>
    </source>
</reference>
<keyword evidence="1 6" id="KW-0732">Signal</keyword>
<dbReference type="STRING" id="10141.ENSCPOP00000023606"/>
<dbReference type="GO" id="GO:0006955">
    <property type="term" value="P:immune response"/>
    <property type="evidence" value="ECO:0007669"/>
    <property type="project" value="TreeGrafter"/>
</dbReference>